<organism evidence="1 2">
    <name type="scientific">Lindgomyces ingoldianus</name>
    <dbReference type="NCBI Taxonomy" id="673940"/>
    <lineage>
        <taxon>Eukaryota</taxon>
        <taxon>Fungi</taxon>
        <taxon>Dikarya</taxon>
        <taxon>Ascomycota</taxon>
        <taxon>Pezizomycotina</taxon>
        <taxon>Dothideomycetes</taxon>
        <taxon>Pleosporomycetidae</taxon>
        <taxon>Pleosporales</taxon>
        <taxon>Lindgomycetaceae</taxon>
        <taxon>Lindgomyces</taxon>
    </lineage>
</organism>
<evidence type="ECO:0000313" key="2">
    <source>
        <dbReference type="Proteomes" id="UP000799755"/>
    </source>
</evidence>
<dbReference type="Proteomes" id="UP000799755">
    <property type="component" value="Unassembled WGS sequence"/>
</dbReference>
<gene>
    <name evidence="1" type="ORF">BDR25DRAFT_216579</name>
</gene>
<accession>A0ACB6R5I0</accession>
<protein>
    <submittedName>
        <fullName evidence="1">Uncharacterized protein</fullName>
    </submittedName>
</protein>
<proteinExistence type="predicted"/>
<name>A0ACB6R5I0_9PLEO</name>
<sequence length="255" mass="26784">MPTRHNNHNHDHHHNHLHARATPTRSNLGPLTTTFTPPAHCTRPVVGCTTCSSAWAAQSCFSYNPTSKGAMDDTACWPKATSYPRAPPLAGLGFYSPGLLCPTGYTSACSAASRAPGDDLRTVIDNNGPVSNSFQFPLIAGETAVGCCPTGFTCTPYTQYGWQTCHAVISSTRLDAFACDGGTSRDMSSFSLPFQVGAKTNAVTVSTVDIWAPLIQLNWQKTDRSTSGTASSTETSAASANSDAPFSLASKAATG</sequence>
<keyword evidence="2" id="KW-1185">Reference proteome</keyword>
<reference evidence="1" key="1">
    <citation type="journal article" date="2020" name="Stud. Mycol.">
        <title>101 Dothideomycetes genomes: a test case for predicting lifestyles and emergence of pathogens.</title>
        <authorList>
            <person name="Haridas S."/>
            <person name="Albert R."/>
            <person name="Binder M."/>
            <person name="Bloem J."/>
            <person name="Labutti K."/>
            <person name="Salamov A."/>
            <person name="Andreopoulos B."/>
            <person name="Baker S."/>
            <person name="Barry K."/>
            <person name="Bills G."/>
            <person name="Bluhm B."/>
            <person name="Cannon C."/>
            <person name="Castanera R."/>
            <person name="Culley D."/>
            <person name="Daum C."/>
            <person name="Ezra D."/>
            <person name="Gonzalez J."/>
            <person name="Henrissat B."/>
            <person name="Kuo A."/>
            <person name="Liang C."/>
            <person name="Lipzen A."/>
            <person name="Lutzoni F."/>
            <person name="Magnuson J."/>
            <person name="Mondo S."/>
            <person name="Nolan M."/>
            <person name="Ohm R."/>
            <person name="Pangilinan J."/>
            <person name="Park H.-J."/>
            <person name="Ramirez L."/>
            <person name="Alfaro M."/>
            <person name="Sun H."/>
            <person name="Tritt A."/>
            <person name="Yoshinaga Y."/>
            <person name="Zwiers L.-H."/>
            <person name="Turgeon B."/>
            <person name="Goodwin S."/>
            <person name="Spatafora J."/>
            <person name="Crous P."/>
            <person name="Grigoriev I."/>
        </authorList>
    </citation>
    <scope>NUCLEOTIDE SEQUENCE</scope>
    <source>
        <strain evidence="1">ATCC 200398</strain>
    </source>
</reference>
<dbReference type="EMBL" id="MU003498">
    <property type="protein sequence ID" value="KAF2474040.1"/>
    <property type="molecule type" value="Genomic_DNA"/>
</dbReference>
<comment type="caution">
    <text evidence="1">The sequence shown here is derived from an EMBL/GenBank/DDBJ whole genome shotgun (WGS) entry which is preliminary data.</text>
</comment>
<feature type="non-terminal residue" evidence="1">
    <location>
        <position position="255"/>
    </location>
</feature>
<evidence type="ECO:0000313" key="1">
    <source>
        <dbReference type="EMBL" id="KAF2474040.1"/>
    </source>
</evidence>